<comment type="caution">
    <text evidence="3">The sequence shown here is derived from an EMBL/GenBank/DDBJ whole genome shotgun (WGS) entry which is preliminary data.</text>
</comment>
<feature type="transmembrane region" description="Helical" evidence="2">
    <location>
        <begin position="107"/>
        <end position="127"/>
    </location>
</feature>
<feature type="region of interest" description="Disordered" evidence="1">
    <location>
        <begin position="223"/>
        <end position="244"/>
    </location>
</feature>
<keyword evidence="4" id="KW-1185">Reference proteome</keyword>
<evidence type="ECO:0000256" key="1">
    <source>
        <dbReference type="SAM" id="MobiDB-lite"/>
    </source>
</evidence>
<dbReference type="EMBL" id="NAJO01000015">
    <property type="protein sequence ID" value="OQO07078.1"/>
    <property type="molecule type" value="Genomic_DNA"/>
</dbReference>
<sequence>MGSSTEHHARLRTADHDCELVTWTSAAGMSVVGVLVGLFNHFYGNHFAHTLWFCVGIALLKSVWTAFYNGLEHSCDVWYLGSYFLSSGIEVLVPLHKVYYGRSAFKTYLWLAFSVAFLLHVLAKAFMNGCPGCWRTHGFKVEGFMARMNRDQDKRFQREREAMEKERIANGGSNGEQYDHDVKAGIGYESTDNGEEQVTGAVMVHEAEKEWELVLVLPSHRGIATDREPSGATSGATDEALTGL</sequence>
<gene>
    <name evidence="3" type="ORF">B0A48_07644</name>
</gene>
<keyword evidence="2" id="KW-0812">Transmembrane</keyword>
<keyword evidence="2" id="KW-0472">Membrane</keyword>
<feature type="transmembrane region" description="Helical" evidence="2">
    <location>
        <begin position="51"/>
        <end position="71"/>
    </location>
</feature>
<dbReference type="Proteomes" id="UP000192596">
    <property type="component" value="Unassembled WGS sequence"/>
</dbReference>
<evidence type="ECO:0000256" key="2">
    <source>
        <dbReference type="SAM" id="Phobius"/>
    </source>
</evidence>
<protein>
    <recommendedName>
        <fullName evidence="5">Transmembrane protein</fullName>
    </recommendedName>
</protein>
<name>A0A1V8T765_9PEZI</name>
<evidence type="ECO:0008006" key="5">
    <source>
        <dbReference type="Google" id="ProtNLM"/>
    </source>
</evidence>
<accession>A0A1V8T765</accession>
<proteinExistence type="predicted"/>
<keyword evidence="2" id="KW-1133">Transmembrane helix</keyword>
<feature type="transmembrane region" description="Helical" evidence="2">
    <location>
        <begin position="77"/>
        <end position="95"/>
    </location>
</feature>
<evidence type="ECO:0000313" key="4">
    <source>
        <dbReference type="Proteomes" id="UP000192596"/>
    </source>
</evidence>
<evidence type="ECO:0000313" key="3">
    <source>
        <dbReference type="EMBL" id="OQO07078.1"/>
    </source>
</evidence>
<reference evidence="4" key="1">
    <citation type="submission" date="2017-03" db="EMBL/GenBank/DDBJ databases">
        <title>Genomes of endolithic fungi from Antarctica.</title>
        <authorList>
            <person name="Coleine C."/>
            <person name="Masonjones S."/>
            <person name="Stajich J.E."/>
        </authorList>
    </citation>
    <scope>NUCLEOTIDE SEQUENCE [LARGE SCALE GENOMIC DNA]</scope>
    <source>
        <strain evidence="4">CCFEE 5527</strain>
    </source>
</reference>
<dbReference type="AlphaFoldDB" id="A0A1V8T765"/>
<dbReference type="InParanoid" id="A0A1V8T765"/>
<organism evidence="3 4">
    <name type="scientific">Cryoendolithus antarcticus</name>
    <dbReference type="NCBI Taxonomy" id="1507870"/>
    <lineage>
        <taxon>Eukaryota</taxon>
        <taxon>Fungi</taxon>
        <taxon>Dikarya</taxon>
        <taxon>Ascomycota</taxon>
        <taxon>Pezizomycotina</taxon>
        <taxon>Dothideomycetes</taxon>
        <taxon>Dothideomycetidae</taxon>
        <taxon>Cladosporiales</taxon>
        <taxon>Cladosporiaceae</taxon>
        <taxon>Cryoendolithus</taxon>
    </lineage>
</organism>
<feature type="transmembrane region" description="Helical" evidence="2">
    <location>
        <begin position="20"/>
        <end position="39"/>
    </location>
</feature>